<dbReference type="Proteomes" id="UP000289738">
    <property type="component" value="Chromosome A06"/>
</dbReference>
<feature type="region of interest" description="Disordered" evidence="1">
    <location>
        <begin position="174"/>
        <end position="200"/>
    </location>
</feature>
<comment type="caution">
    <text evidence="2">The sequence shown here is derived from an EMBL/GenBank/DDBJ whole genome shotgun (WGS) entry which is preliminary data.</text>
</comment>
<gene>
    <name evidence="2" type="ORF">Ahy_A06g029602</name>
</gene>
<evidence type="ECO:0000313" key="3">
    <source>
        <dbReference type="Proteomes" id="UP000289738"/>
    </source>
</evidence>
<accession>A0A445CTW2</accession>
<proteinExistence type="predicted"/>
<evidence type="ECO:0008006" key="4">
    <source>
        <dbReference type="Google" id="ProtNLM"/>
    </source>
</evidence>
<sequence>MNRLNGVAHVVGDINKEELFGELPPPDKVKQFTVQFTWFHERFRMLPDTDASEDTIRIYARAYIMMLLPAQLFGDKSANRIFWRFSTLKPHGFDDFSFWVGIQIMWELYVALDVLVIVHPEILAEQHSPSTEFLDWWYHVAHMFLSPDAAFANPRGEEIPDDAFYRRLSQAPARVPVPDVPDSRRVERRRRIGTRATDKE</sequence>
<dbReference type="AlphaFoldDB" id="A0A445CTW2"/>
<dbReference type="EMBL" id="SDMP01000006">
    <property type="protein sequence ID" value="RYR54348.1"/>
    <property type="molecule type" value="Genomic_DNA"/>
</dbReference>
<keyword evidence="3" id="KW-1185">Reference proteome</keyword>
<name>A0A445CTW2_ARAHY</name>
<reference evidence="2 3" key="1">
    <citation type="submission" date="2019-01" db="EMBL/GenBank/DDBJ databases">
        <title>Sequencing of cultivated peanut Arachis hypogaea provides insights into genome evolution and oil improvement.</title>
        <authorList>
            <person name="Chen X."/>
        </authorList>
    </citation>
    <scope>NUCLEOTIDE SEQUENCE [LARGE SCALE GENOMIC DNA]</scope>
    <source>
        <strain evidence="3">cv. Fuhuasheng</strain>
        <tissue evidence="2">Leaves</tissue>
    </source>
</reference>
<evidence type="ECO:0000256" key="1">
    <source>
        <dbReference type="SAM" id="MobiDB-lite"/>
    </source>
</evidence>
<evidence type="ECO:0000313" key="2">
    <source>
        <dbReference type="EMBL" id="RYR54348.1"/>
    </source>
</evidence>
<organism evidence="2 3">
    <name type="scientific">Arachis hypogaea</name>
    <name type="common">Peanut</name>
    <dbReference type="NCBI Taxonomy" id="3818"/>
    <lineage>
        <taxon>Eukaryota</taxon>
        <taxon>Viridiplantae</taxon>
        <taxon>Streptophyta</taxon>
        <taxon>Embryophyta</taxon>
        <taxon>Tracheophyta</taxon>
        <taxon>Spermatophyta</taxon>
        <taxon>Magnoliopsida</taxon>
        <taxon>eudicotyledons</taxon>
        <taxon>Gunneridae</taxon>
        <taxon>Pentapetalae</taxon>
        <taxon>rosids</taxon>
        <taxon>fabids</taxon>
        <taxon>Fabales</taxon>
        <taxon>Fabaceae</taxon>
        <taxon>Papilionoideae</taxon>
        <taxon>50 kb inversion clade</taxon>
        <taxon>dalbergioids sensu lato</taxon>
        <taxon>Dalbergieae</taxon>
        <taxon>Pterocarpus clade</taxon>
        <taxon>Arachis</taxon>
    </lineage>
</organism>
<protein>
    <recommendedName>
        <fullName evidence="4">Aminotransferase-like plant mobile domain-containing protein</fullName>
    </recommendedName>
</protein>